<evidence type="ECO:0000313" key="1">
    <source>
        <dbReference type="EMBL" id="GES84856.1"/>
    </source>
</evidence>
<evidence type="ECO:0000313" key="2">
    <source>
        <dbReference type="Proteomes" id="UP000615446"/>
    </source>
</evidence>
<dbReference type="EMBL" id="BLAL01000086">
    <property type="protein sequence ID" value="GES84856.1"/>
    <property type="molecule type" value="Genomic_DNA"/>
</dbReference>
<comment type="caution">
    <text evidence="1">The sequence shown here is derived from an EMBL/GenBank/DDBJ whole genome shotgun (WGS) entry which is preliminary data.</text>
</comment>
<reference evidence="1" key="1">
    <citation type="submission" date="2019-10" db="EMBL/GenBank/DDBJ databases">
        <title>Conservation and host-specific expression of non-tandemly repeated heterogenous ribosome RNA gene in arbuscular mycorrhizal fungi.</title>
        <authorList>
            <person name="Maeda T."/>
            <person name="Kobayashi Y."/>
            <person name="Nakagawa T."/>
            <person name="Ezawa T."/>
            <person name="Yamaguchi K."/>
            <person name="Bino T."/>
            <person name="Nishimoto Y."/>
            <person name="Shigenobu S."/>
            <person name="Kawaguchi M."/>
        </authorList>
    </citation>
    <scope>NUCLEOTIDE SEQUENCE</scope>
    <source>
        <strain evidence="1">HR1</strain>
    </source>
</reference>
<protein>
    <submittedName>
        <fullName evidence="1">Uncharacterized protein</fullName>
    </submittedName>
</protein>
<organism evidence="1 2">
    <name type="scientific">Rhizophagus clarus</name>
    <dbReference type="NCBI Taxonomy" id="94130"/>
    <lineage>
        <taxon>Eukaryota</taxon>
        <taxon>Fungi</taxon>
        <taxon>Fungi incertae sedis</taxon>
        <taxon>Mucoromycota</taxon>
        <taxon>Glomeromycotina</taxon>
        <taxon>Glomeromycetes</taxon>
        <taxon>Glomerales</taxon>
        <taxon>Glomeraceae</taxon>
        <taxon>Rhizophagus</taxon>
    </lineage>
</organism>
<dbReference type="Proteomes" id="UP000615446">
    <property type="component" value="Unassembled WGS sequence"/>
</dbReference>
<name>A0A8H3LFG7_9GLOM</name>
<accession>A0A8H3LFG7</accession>
<proteinExistence type="predicted"/>
<gene>
    <name evidence="1" type="ORF">RCL2_001194900</name>
</gene>
<dbReference type="AlphaFoldDB" id="A0A8H3LFG7"/>
<sequence length="155" mass="18281">MKLTTVPDTWVPFIHNIYYNSLISKEKTFFYLSSFFAVQSFLKIDYQLLKEKLAVKYVIIKRCLPVAKIFIVSMRITRVQDRVILFKEKKKSGPCEGLSIIILQKRTRYYPRYSPKNAVENNVVEFRLRQSLGRGQGIRQKRLDSLLRRGLTKAE</sequence>